<reference evidence="2 3" key="1">
    <citation type="submission" date="2018-08" db="EMBL/GenBank/DDBJ databases">
        <title>Genomic Encyclopedia of Archaeal and Bacterial Type Strains, Phase II (KMG-II): from individual species to whole genera.</title>
        <authorList>
            <person name="Goeker M."/>
        </authorList>
    </citation>
    <scope>NUCLEOTIDE SEQUENCE [LARGE SCALE GENOMIC DNA]</scope>
    <source>
        <strain evidence="2 3">DSM 45791</strain>
    </source>
</reference>
<evidence type="ECO:0000313" key="2">
    <source>
        <dbReference type="EMBL" id="REH35266.1"/>
    </source>
</evidence>
<evidence type="ECO:0000259" key="1">
    <source>
        <dbReference type="Pfam" id="PF13649"/>
    </source>
</evidence>
<name>A0A3E0GZ97_9PSEU</name>
<dbReference type="AlphaFoldDB" id="A0A3E0GZ97"/>
<dbReference type="SUPFAM" id="SSF53335">
    <property type="entry name" value="S-adenosyl-L-methionine-dependent methyltransferases"/>
    <property type="match status" value="1"/>
</dbReference>
<dbReference type="GO" id="GO:0008168">
    <property type="term" value="F:methyltransferase activity"/>
    <property type="evidence" value="ECO:0007669"/>
    <property type="project" value="UniProtKB-KW"/>
</dbReference>
<organism evidence="2 3">
    <name type="scientific">Kutzneria buriramensis</name>
    <dbReference type="NCBI Taxonomy" id="1045776"/>
    <lineage>
        <taxon>Bacteria</taxon>
        <taxon>Bacillati</taxon>
        <taxon>Actinomycetota</taxon>
        <taxon>Actinomycetes</taxon>
        <taxon>Pseudonocardiales</taxon>
        <taxon>Pseudonocardiaceae</taxon>
        <taxon>Kutzneria</taxon>
    </lineage>
</organism>
<feature type="domain" description="Methyltransferase" evidence="1">
    <location>
        <begin position="42"/>
        <end position="118"/>
    </location>
</feature>
<dbReference type="Proteomes" id="UP000256269">
    <property type="component" value="Unassembled WGS sequence"/>
</dbReference>
<keyword evidence="2" id="KW-0808">Transferase</keyword>
<comment type="caution">
    <text evidence="2">The sequence shown here is derived from an EMBL/GenBank/DDBJ whole genome shotgun (WGS) entry which is preliminary data.</text>
</comment>
<sequence>MHDSGGKVNTSADGSPVELYALLPDFGEAALVHASTPAGGSVLELGAGAGRVTEPIAALGHPVVAVDNSGEMLGHVRNAETVRADIETLRLDRRFDTVVLASHLVNTPDAELRRALLATAAHHAAGRVLVQWHPAAWFDTVDSVPRPAGPVEIAVRDIVRDGDLLSATVHYDSADRHWEHAFTAQRLSIADLELAQVGLRFDGWLTEDQTWFAARPNHRSNAASTPSADDAQAT</sequence>
<keyword evidence="3" id="KW-1185">Reference proteome</keyword>
<dbReference type="Pfam" id="PF13649">
    <property type="entry name" value="Methyltransf_25"/>
    <property type="match status" value="1"/>
</dbReference>
<dbReference type="OrthoDB" id="7062303at2"/>
<dbReference type="Gene3D" id="3.40.50.150">
    <property type="entry name" value="Vaccinia Virus protein VP39"/>
    <property type="match status" value="1"/>
</dbReference>
<dbReference type="GO" id="GO:0032259">
    <property type="term" value="P:methylation"/>
    <property type="evidence" value="ECO:0007669"/>
    <property type="project" value="UniProtKB-KW"/>
</dbReference>
<dbReference type="InterPro" id="IPR041698">
    <property type="entry name" value="Methyltransf_25"/>
</dbReference>
<dbReference type="InterPro" id="IPR029063">
    <property type="entry name" value="SAM-dependent_MTases_sf"/>
</dbReference>
<keyword evidence="2" id="KW-0489">Methyltransferase</keyword>
<accession>A0A3E0GZ97</accession>
<evidence type="ECO:0000313" key="3">
    <source>
        <dbReference type="Proteomes" id="UP000256269"/>
    </source>
</evidence>
<dbReference type="CDD" id="cd02440">
    <property type="entry name" value="AdoMet_MTases"/>
    <property type="match status" value="1"/>
</dbReference>
<protein>
    <submittedName>
        <fullName evidence="2">Methyltransferase family protein</fullName>
    </submittedName>
</protein>
<dbReference type="EMBL" id="QUNO01000018">
    <property type="protein sequence ID" value="REH35266.1"/>
    <property type="molecule type" value="Genomic_DNA"/>
</dbReference>
<proteinExistence type="predicted"/>
<gene>
    <name evidence="2" type="ORF">BCF44_118126</name>
</gene>